<evidence type="ECO:0000313" key="2">
    <source>
        <dbReference type="Proteomes" id="UP001055811"/>
    </source>
</evidence>
<sequence length="315" mass="35454">MEPIKASSSQNTVEDVHRTLETELEAAEALAELAHVAAVRESISEQVMADSTAGNSCFGSIESLSKRSIKVDEVPVDFHQKDSTKTCIWSAKTVTNEQTTELRSNASYAPKYASSCSRKSRRMLTEAEKEARKIRRVLANRESARQTIRRRQAIYEELARKAGDLAWENKKLKKKKEMASKELESLKRTNECFKAQMITIMKVKVGEIQEDTCSSSSNSPIMMYNPSSFFPFTWPSLVLLPHPWHFSFLQNNNNQYHPSSFNLNEKPIDSFPSSNLSTSGQNSNPGVRSAKPVCDVAATGEARKRKQHKTKKDIC</sequence>
<name>A0ACB9H6W6_CICIN</name>
<reference evidence="2" key="1">
    <citation type="journal article" date="2022" name="Mol. Ecol. Resour.">
        <title>The genomes of chicory, endive, great burdock and yacon provide insights into Asteraceae palaeo-polyploidization history and plant inulin production.</title>
        <authorList>
            <person name="Fan W."/>
            <person name="Wang S."/>
            <person name="Wang H."/>
            <person name="Wang A."/>
            <person name="Jiang F."/>
            <person name="Liu H."/>
            <person name="Zhao H."/>
            <person name="Xu D."/>
            <person name="Zhang Y."/>
        </authorList>
    </citation>
    <scope>NUCLEOTIDE SEQUENCE [LARGE SCALE GENOMIC DNA]</scope>
    <source>
        <strain evidence="2">cv. Punajuju</strain>
    </source>
</reference>
<keyword evidence="2" id="KW-1185">Reference proteome</keyword>
<organism evidence="1 2">
    <name type="scientific">Cichorium intybus</name>
    <name type="common">Chicory</name>
    <dbReference type="NCBI Taxonomy" id="13427"/>
    <lineage>
        <taxon>Eukaryota</taxon>
        <taxon>Viridiplantae</taxon>
        <taxon>Streptophyta</taxon>
        <taxon>Embryophyta</taxon>
        <taxon>Tracheophyta</taxon>
        <taxon>Spermatophyta</taxon>
        <taxon>Magnoliopsida</taxon>
        <taxon>eudicotyledons</taxon>
        <taxon>Gunneridae</taxon>
        <taxon>Pentapetalae</taxon>
        <taxon>asterids</taxon>
        <taxon>campanulids</taxon>
        <taxon>Asterales</taxon>
        <taxon>Asteraceae</taxon>
        <taxon>Cichorioideae</taxon>
        <taxon>Cichorieae</taxon>
        <taxon>Cichoriinae</taxon>
        <taxon>Cichorium</taxon>
    </lineage>
</organism>
<gene>
    <name evidence="1" type="ORF">L2E82_04336</name>
</gene>
<protein>
    <submittedName>
        <fullName evidence="1">Uncharacterized protein</fullName>
    </submittedName>
</protein>
<reference evidence="1 2" key="2">
    <citation type="journal article" date="2022" name="Mol. Ecol. Resour.">
        <title>The genomes of chicory, endive, great burdock and yacon provide insights into Asteraceae paleo-polyploidization history and plant inulin production.</title>
        <authorList>
            <person name="Fan W."/>
            <person name="Wang S."/>
            <person name="Wang H."/>
            <person name="Wang A."/>
            <person name="Jiang F."/>
            <person name="Liu H."/>
            <person name="Zhao H."/>
            <person name="Xu D."/>
            <person name="Zhang Y."/>
        </authorList>
    </citation>
    <scope>NUCLEOTIDE SEQUENCE [LARGE SCALE GENOMIC DNA]</scope>
    <source>
        <strain evidence="2">cv. Punajuju</strain>
        <tissue evidence="1">Leaves</tissue>
    </source>
</reference>
<dbReference type="Proteomes" id="UP001055811">
    <property type="component" value="Linkage Group LG01"/>
</dbReference>
<comment type="caution">
    <text evidence="1">The sequence shown here is derived from an EMBL/GenBank/DDBJ whole genome shotgun (WGS) entry which is preliminary data.</text>
</comment>
<evidence type="ECO:0000313" key="1">
    <source>
        <dbReference type="EMBL" id="KAI3790910.1"/>
    </source>
</evidence>
<dbReference type="EMBL" id="CM042009">
    <property type="protein sequence ID" value="KAI3790910.1"/>
    <property type="molecule type" value="Genomic_DNA"/>
</dbReference>
<accession>A0ACB9H6W6</accession>
<proteinExistence type="predicted"/>